<keyword evidence="2" id="KW-0227">DNA damage</keyword>
<dbReference type="PANTHER" id="PTHR30446">
    <property type="entry name" value="RECOMBINATION PROTEIN RECR"/>
    <property type="match status" value="1"/>
</dbReference>
<evidence type="ECO:0000256" key="2">
    <source>
        <dbReference type="ARBA" id="ARBA00022763"/>
    </source>
</evidence>
<dbReference type="GO" id="GO:0003677">
    <property type="term" value="F:DNA binding"/>
    <property type="evidence" value="ECO:0007669"/>
    <property type="project" value="InterPro"/>
</dbReference>
<dbReference type="CDD" id="cd01025">
    <property type="entry name" value="TOPRIM_recR"/>
    <property type="match status" value="1"/>
</dbReference>
<dbReference type="Pfam" id="PF21176">
    <property type="entry name" value="RecR_HhH"/>
    <property type="match status" value="1"/>
</dbReference>
<evidence type="ECO:0000259" key="7">
    <source>
        <dbReference type="PROSITE" id="PS50880"/>
    </source>
</evidence>
<evidence type="ECO:0000313" key="8">
    <source>
        <dbReference type="EMBL" id="SVB24589.1"/>
    </source>
</evidence>
<dbReference type="InterPro" id="IPR006171">
    <property type="entry name" value="TOPRIM_dom"/>
</dbReference>
<sequence length="197" mass="21448">MNGLPKSVEILISEFTKFPGIGKKTAQRLAFYILSSSKEEAVRFASSVVDVKTLVAACTVCGAISDEDLCEICKNNKRDDSIICVVERSEDISVLERTNSFVGMYHVLGGLLSPLDGVGPEKLNIQTLINRLKSGMEIILATSASLEGDATALYLQKLFEEKKIIVTRLARGLPVGGELEYTDEATLLRALEGRTSF</sequence>
<gene>
    <name evidence="8" type="ORF">METZ01_LOCUS177443</name>
</gene>
<dbReference type="HAMAP" id="MF_00017">
    <property type="entry name" value="RecR"/>
    <property type="match status" value="1"/>
</dbReference>
<protein>
    <recommendedName>
        <fullName evidence="7">Toprim domain-containing protein</fullName>
    </recommendedName>
</protein>
<dbReference type="InterPro" id="IPR000093">
    <property type="entry name" value="DNA_Rcmb_RecR"/>
</dbReference>
<keyword evidence="4" id="KW-0862">Zinc</keyword>
<dbReference type="InterPro" id="IPR034137">
    <property type="entry name" value="TOPRIM_RecR"/>
</dbReference>
<evidence type="ECO:0000256" key="5">
    <source>
        <dbReference type="ARBA" id="ARBA00023172"/>
    </source>
</evidence>
<proteinExistence type="inferred from homology"/>
<dbReference type="Pfam" id="PF21175">
    <property type="entry name" value="RecR_C"/>
    <property type="match status" value="1"/>
</dbReference>
<keyword evidence="1" id="KW-0479">Metal-binding</keyword>
<dbReference type="PROSITE" id="PS50880">
    <property type="entry name" value="TOPRIM"/>
    <property type="match status" value="1"/>
</dbReference>
<dbReference type="Gene3D" id="6.10.250.240">
    <property type="match status" value="1"/>
</dbReference>
<dbReference type="Gene3D" id="1.10.8.420">
    <property type="entry name" value="RecR Domain 1"/>
    <property type="match status" value="1"/>
</dbReference>
<dbReference type="NCBIfam" id="TIGR00615">
    <property type="entry name" value="recR"/>
    <property type="match status" value="1"/>
</dbReference>
<dbReference type="Pfam" id="PF02132">
    <property type="entry name" value="RecR_ZnF"/>
    <property type="match status" value="1"/>
</dbReference>
<accession>A0A382CFI7</accession>
<dbReference type="GO" id="GO:0008270">
    <property type="term" value="F:zinc ion binding"/>
    <property type="evidence" value="ECO:0007669"/>
    <property type="project" value="UniProtKB-KW"/>
</dbReference>
<dbReference type="PROSITE" id="PS01300">
    <property type="entry name" value="RECR"/>
    <property type="match status" value="1"/>
</dbReference>
<dbReference type="GO" id="GO:0006310">
    <property type="term" value="P:DNA recombination"/>
    <property type="evidence" value="ECO:0007669"/>
    <property type="project" value="UniProtKB-KW"/>
</dbReference>
<dbReference type="PANTHER" id="PTHR30446:SF0">
    <property type="entry name" value="RECOMBINATION PROTEIN RECR"/>
    <property type="match status" value="1"/>
</dbReference>
<dbReference type="Pfam" id="PF13662">
    <property type="entry name" value="Toprim_4"/>
    <property type="match status" value="1"/>
</dbReference>
<evidence type="ECO:0000256" key="1">
    <source>
        <dbReference type="ARBA" id="ARBA00022723"/>
    </source>
</evidence>
<keyword evidence="5" id="KW-0233">DNA recombination</keyword>
<dbReference type="GO" id="GO:0006281">
    <property type="term" value="P:DNA repair"/>
    <property type="evidence" value="ECO:0007669"/>
    <property type="project" value="UniProtKB-KW"/>
</dbReference>
<dbReference type="EMBL" id="UINC01034167">
    <property type="protein sequence ID" value="SVB24589.1"/>
    <property type="molecule type" value="Genomic_DNA"/>
</dbReference>
<dbReference type="SUPFAM" id="SSF111304">
    <property type="entry name" value="Recombination protein RecR"/>
    <property type="match status" value="1"/>
</dbReference>
<evidence type="ECO:0000256" key="4">
    <source>
        <dbReference type="ARBA" id="ARBA00022833"/>
    </source>
</evidence>
<dbReference type="Gene3D" id="3.40.1360.10">
    <property type="match status" value="1"/>
</dbReference>
<evidence type="ECO:0000256" key="3">
    <source>
        <dbReference type="ARBA" id="ARBA00022771"/>
    </source>
</evidence>
<dbReference type="SMART" id="SM00493">
    <property type="entry name" value="TOPRIM"/>
    <property type="match status" value="1"/>
</dbReference>
<organism evidence="8">
    <name type="scientific">marine metagenome</name>
    <dbReference type="NCBI Taxonomy" id="408172"/>
    <lineage>
        <taxon>unclassified sequences</taxon>
        <taxon>metagenomes</taxon>
        <taxon>ecological metagenomes</taxon>
    </lineage>
</organism>
<dbReference type="InterPro" id="IPR015967">
    <property type="entry name" value="Rcmb_RecR_Znf"/>
</dbReference>
<evidence type="ECO:0000256" key="6">
    <source>
        <dbReference type="ARBA" id="ARBA00023204"/>
    </source>
</evidence>
<dbReference type="AlphaFoldDB" id="A0A382CFI7"/>
<feature type="domain" description="Toprim" evidence="7">
    <location>
        <begin position="81"/>
        <end position="174"/>
    </location>
</feature>
<reference evidence="8" key="1">
    <citation type="submission" date="2018-05" db="EMBL/GenBank/DDBJ databases">
        <authorList>
            <person name="Lanie J.A."/>
            <person name="Ng W.-L."/>
            <person name="Kazmierczak K.M."/>
            <person name="Andrzejewski T.M."/>
            <person name="Davidsen T.M."/>
            <person name="Wayne K.J."/>
            <person name="Tettelin H."/>
            <person name="Glass J.I."/>
            <person name="Rusch D."/>
            <person name="Podicherti R."/>
            <person name="Tsui H.-C.T."/>
            <person name="Winkler M.E."/>
        </authorList>
    </citation>
    <scope>NUCLEOTIDE SEQUENCE</scope>
</reference>
<dbReference type="InterPro" id="IPR023627">
    <property type="entry name" value="Rcmb_RecR"/>
</dbReference>
<keyword evidence="3" id="KW-0863">Zinc-finger</keyword>
<name>A0A382CFI7_9ZZZZ</name>
<keyword evidence="6" id="KW-0234">DNA repair</keyword>